<dbReference type="Proteomes" id="UP000294621">
    <property type="component" value="Unassembled WGS sequence"/>
</dbReference>
<feature type="domain" description="Gfo/Idh/MocA-like oxidoreductase N-terminal" evidence="3">
    <location>
        <begin position="18"/>
        <end position="145"/>
    </location>
</feature>
<reference evidence="5 6" key="1">
    <citation type="submission" date="2019-03" db="EMBL/GenBank/DDBJ databases">
        <title>Genome Sequencing and Assembly of Various Microbes Isolated from Partially Reclaimed Soil and Acid Mine Drainage (AMD) Site.</title>
        <authorList>
            <person name="Steinbock B."/>
            <person name="Bechtold R."/>
            <person name="Sevigny J.L."/>
            <person name="Thomas D."/>
            <person name="Cuthill L.R."/>
            <person name="Aveiro Johannsen E.J."/>
            <person name="Thomas K."/>
            <person name="Ghosh A."/>
        </authorList>
    </citation>
    <scope>NUCLEOTIDE SEQUENCE [LARGE SCALE GENOMIC DNA]</scope>
    <source>
        <strain evidence="5 6">S-A1</strain>
    </source>
</reference>
<dbReference type="PANTHER" id="PTHR43818:SF11">
    <property type="entry name" value="BCDNA.GH03377"/>
    <property type="match status" value="1"/>
</dbReference>
<proteinExistence type="predicted"/>
<name>A0A4R5XR25_9MICC</name>
<dbReference type="SUPFAM" id="SSF55347">
    <property type="entry name" value="Glyceraldehyde-3-phosphate dehydrogenase-like, C-terminal domain"/>
    <property type="match status" value="1"/>
</dbReference>
<dbReference type="SUPFAM" id="SSF51735">
    <property type="entry name" value="NAD(P)-binding Rossmann-fold domains"/>
    <property type="match status" value="1"/>
</dbReference>
<sequence>MQITEIRRYWKDSLMKEIRVALIGGGGFMGRAHSLGYSVATQLSDVNFRVRKAMLVDVNADGAALAASALGWEASSTDWRSVVASPDIDAVDIVTPPGLHKEIALAAIAHGKHVFCEKPITNDVPGALEMWDAAREGGVINQVGFNYRHIPAITQAKELLSSERLGAPLQFRGTYLHDALFFISDFGWRGSKATGGSGATGDIGSHLIDIAEYLCGPIARVSALQVSRDRSHADSGWLNSKDNAARNSLDEAATWIAEFENGTIGTFSAGFYSPGKKNALTFEVDATRGGVAFDWNNPDQLVIDMLDDPAEIAGPRTVEVAQNVQSDVWYPVPGLGQGYIDGMAIQLRRFLQAIADETPAHPNFGEAVRIQQIIDAIEQSATTHAWVTMPERPKGI</sequence>
<dbReference type="Pfam" id="PF22725">
    <property type="entry name" value="GFO_IDH_MocA_C3"/>
    <property type="match status" value="1"/>
</dbReference>
<organism evidence="5 6">
    <name type="scientific">Arthrobacter nitrophenolicus</name>
    <dbReference type="NCBI Taxonomy" id="683150"/>
    <lineage>
        <taxon>Bacteria</taxon>
        <taxon>Bacillati</taxon>
        <taxon>Actinomycetota</taxon>
        <taxon>Actinomycetes</taxon>
        <taxon>Micrococcales</taxon>
        <taxon>Micrococcaceae</taxon>
        <taxon>Arthrobacter</taxon>
    </lineage>
</organism>
<evidence type="ECO:0000256" key="1">
    <source>
        <dbReference type="ARBA" id="ARBA00023002"/>
    </source>
</evidence>
<comment type="caution">
    <text evidence="5">The sequence shown here is derived from an EMBL/GenBank/DDBJ whole genome shotgun (WGS) entry which is preliminary data.</text>
</comment>
<dbReference type="Pfam" id="PF01408">
    <property type="entry name" value="GFO_IDH_MocA"/>
    <property type="match status" value="1"/>
</dbReference>
<dbReference type="GO" id="GO:0016491">
    <property type="term" value="F:oxidoreductase activity"/>
    <property type="evidence" value="ECO:0007669"/>
    <property type="project" value="UniProtKB-KW"/>
</dbReference>
<keyword evidence="2" id="KW-0520">NAD</keyword>
<gene>
    <name evidence="5" type="ORF">E2R57_16010</name>
</gene>
<dbReference type="InterPro" id="IPR036291">
    <property type="entry name" value="NAD(P)-bd_dom_sf"/>
</dbReference>
<dbReference type="InterPro" id="IPR050463">
    <property type="entry name" value="Gfo/Idh/MocA_oxidrdct_glycsds"/>
</dbReference>
<dbReference type="InterPro" id="IPR000683">
    <property type="entry name" value="Gfo/Idh/MocA-like_OxRdtase_N"/>
</dbReference>
<dbReference type="PANTHER" id="PTHR43818">
    <property type="entry name" value="BCDNA.GH03377"/>
    <property type="match status" value="1"/>
</dbReference>
<dbReference type="Gene3D" id="3.40.50.720">
    <property type="entry name" value="NAD(P)-binding Rossmann-like Domain"/>
    <property type="match status" value="1"/>
</dbReference>
<feature type="domain" description="GFO/IDH/MocA-like oxidoreductase" evidence="4">
    <location>
        <begin position="154"/>
        <end position="291"/>
    </location>
</feature>
<dbReference type="RefSeq" id="WP_133350710.1">
    <property type="nucleotide sequence ID" value="NZ_SMZQ01000009.1"/>
</dbReference>
<evidence type="ECO:0000313" key="5">
    <source>
        <dbReference type="EMBL" id="TDL34014.1"/>
    </source>
</evidence>
<dbReference type="GO" id="GO:0000166">
    <property type="term" value="F:nucleotide binding"/>
    <property type="evidence" value="ECO:0007669"/>
    <property type="project" value="InterPro"/>
</dbReference>
<dbReference type="AlphaFoldDB" id="A0A4R5XR25"/>
<evidence type="ECO:0000256" key="2">
    <source>
        <dbReference type="ARBA" id="ARBA00023027"/>
    </source>
</evidence>
<evidence type="ECO:0000313" key="6">
    <source>
        <dbReference type="Proteomes" id="UP000294621"/>
    </source>
</evidence>
<dbReference type="InterPro" id="IPR055170">
    <property type="entry name" value="GFO_IDH_MocA-like_dom"/>
</dbReference>
<evidence type="ECO:0000259" key="4">
    <source>
        <dbReference type="Pfam" id="PF22725"/>
    </source>
</evidence>
<protein>
    <submittedName>
        <fullName evidence="5">Gfo/Idh/MocA family oxidoreductase</fullName>
    </submittedName>
</protein>
<dbReference type="OrthoDB" id="9792085at2"/>
<dbReference type="Gene3D" id="3.30.360.10">
    <property type="entry name" value="Dihydrodipicolinate Reductase, domain 2"/>
    <property type="match status" value="1"/>
</dbReference>
<evidence type="ECO:0000259" key="3">
    <source>
        <dbReference type="Pfam" id="PF01408"/>
    </source>
</evidence>
<keyword evidence="1" id="KW-0560">Oxidoreductase</keyword>
<dbReference type="EMBL" id="SMZQ01000009">
    <property type="protein sequence ID" value="TDL34014.1"/>
    <property type="molecule type" value="Genomic_DNA"/>
</dbReference>
<accession>A0A4R5XR25</accession>